<comment type="catalytic activity">
    <reaction evidence="1 10">
        <text>[protein]-peptidylproline (omega=180) = [protein]-peptidylproline (omega=0)</text>
        <dbReference type="Rhea" id="RHEA:16237"/>
        <dbReference type="Rhea" id="RHEA-COMP:10747"/>
        <dbReference type="Rhea" id="RHEA-COMP:10748"/>
        <dbReference type="ChEBI" id="CHEBI:83833"/>
        <dbReference type="ChEBI" id="CHEBI:83834"/>
        <dbReference type="EC" id="5.2.1.8"/>
    </reaction>
</comment>
<evidence type="ECO:0000259" key="12">
    <source>
        <dbReference type="PROSITE" id="PS50072"/>
    </source>
</evidence>
<keyword evidence="8 10" id="KW-0539">Nucleus</keyword>
<dbReference type="InterPro" id="IPR000504">
    <property type="entry name" value="RRM_dom"/>
</dbReference>
<feature type="domain" description="RRM" evidence="13">
    <location>
        <begin position="249"/>
        <end position="327"/>
    </location>
</feature>
<dbReference type="SMART" id="SM00360">
    <property type="entry name" value="RRM"/>
    <property type="match status" value="1"/>
</dbReference>
<reference evidence="14 15" key="1">
    <citation type="submission" date="2024-01" db="EMBL/GenBank/DDBJ databases">
        <authorList>
            <person name="Allen C."/>
            <person name="Tagirdzhanova G."/>
        </authorList>
    </citation>
    <scope>NUCLEOTIDE SEQUENCE [LARGE SCALE GENOMIC DNA]</scope>
    <source>
        <strain evidence="14 15">CBS 119000</strain>
    </source>
</reference>
<dbReference type="InterPro" id="IPR035979">
    <property type="entry name" value="RBD_domain_sf"/>
</dbReference>
<name>A0ABP0E4J0_9PEZI</name>
<dbReference type="EC" id="5.2.1.8" evidence="10"/>
<dbReference type="Pfam" id="PF00160">
    <property type="entry name" value="Pro_isomerase"/>
    <property type="match status" value="1"/>
</dbReference>
<protein>
    <recommendedName>
        <fullName evidence="10">Peptidyl-prolyl cis-trans isomerase</fullName>
        <shortName evidence="10">PPIase</shortName>
        <ecNumber evidence="10">5.2.1.8</ecNumber>
    </recommendedName>
</protein>
<feature type="region of interest" description="Disordered" evidence="11">
    <location>
        <begin position="202"/>
        <end position="223"/>
    </location>
</feature>
<evidence type="ECO:0000256" key="2">
    <source>
        <dbReference type="ARBA" id="ARBA00002388"/>
    </source>
</evidence>
<keyword evidence="15" id="KW-1185">Reference proteome</keyword>
<dbReference type="PRINTS" id="PR00153">
    <property type="entry name" value="CSAPPISMRASE"/>
</dbReference>
<dbReference type="CDD" id="cd12235">
    <property type="entry name" value="RRM_PPIL4"/>
    <property type="match status" value="1"/>
</dbReference>
<dbReference type="SUPFAM" id="SSF50891">
    <property type="entry name" value="Cyclophilin-like"/>
    <property type="match status" value="1"/>
</dbReference>
<evidence type="ECO:0000256" key="11">
    <source>
        <dbReference type="SAM" id="MobiDB-lite"/>
    </source>
</evidence>
<comment type="caution">
    <text evidence="14">The sequence shown here is derived from an EMBL/GenBank/DDBJ whole genome shotgun (WGS) entry which is preliminary data.</text>
</comment>
<organism evidence="14 15">
    <name type="scientific">Sporothrix epigloea</name>
    <dbReference type="NCBI Taxonomy" id="1892477"/>
    <lineage>
        <taxon>Eukaryota</taxon>
        <taxon>Fungi</taxon>
        <taxon>Dikarya</taxon>
        <taxon>Ascomycota</taxon>
        <taxon>Pezizomycotina</taxon>
        <taxon>Sordariomycetes</taxon>
        <taxon>Sordariomycetidae</taxon>
        <taxon>Ophiostomatales</taxon>
        <taxon>Ophiostomataceae</taxon>
        <taxon>Sporothrix</taxon>
    </lineage>
</organism>
<evidence type="ECO:0000256" key="3">
    <source>
        <dbReference type="ARBA" id="ARBA00004123"/>
    </source>
</evidence>
<keyword evidence="6 10" id="KW-0697">Rotamase</keyword>
<keyword evidence="7 10" id="KW-0413">Isomerase</keyword>
<dbReference type="Proteomes" id="UP001642502">
    <property type="component" value="Unassembled WGS sequence"/>
</dbReference>
<evidence type="ECO:0000256" key="6">
    <source>
        <dbReference type="ARBA" id="ARBA00023110"/>
    </source>
</evidence>
<evidence type="ECO:0000256" key="10">
    <source>
        <dbReference type="RuleBase" id="RU365081"/>
    </source>
</evidence>
<dbReference type="InterPro" id="IPR029000">
    <property type="entry name" value="Cyclophilin-like_dom_sf"/>
</dbReference>
<dbReference type="SUPFAM" id="SSF54928">
    <property type="entry name" value="RNA-binding domain, RBD"/>
    <property type="match status" value="1"/>
</dbReference>
<dbReference type="PROSITE" id="PS50072">
    <property type="entry name" value="CSA_PPIASE_2"/>
    <property type="match status" value="1"/>
</dbReference>
<evidence type="ECO:0000256" key="7">
    <source>
        <dbReference type="ARBA" id="ARBA00023235"/>
    </source>
</evidence>
<comment type="function">
    <text evidence="2 10">PPIases accelerate the folding of proteins. It catalyzes the cis-trans isomerization of proline imidic peptide bonds in oligopeptides.</text>
</comment>
<feature type="domain" description="PPIase cyclophilin-type" evidence="12">
    <location>
        <begin position="10"/>
        <end position="172"/>
    </location>
</feature>
<dbReference type="Gene3D" id="2.40.100.10">
    <property type="entry name" value="Cyclophilin-like"/>
    <property type="match status" value="1"/>
</dbReference>
<dbReference type="InterPro" id="IPR035538">
    <property type="entry name" value="Cyclophilin_PPIL4"/>
</dbReference>
<keyword evidence="5 9" id="KW-0694">RNA-binding</keyword>
<dbReference type="InterPro" id="IPR035542">
    <property type="entry name" value="CRIP"/>
</dbReference>
<dbReference type="PANTHER" id="PTHR45843:SF1">
    <property type="entry name" value="PEPTIDYL-PROLYL CIS-TRANS ISOMERASE-LIKE 4"/>
    <property type="match status" value="1"/>
</dbReference>
<evidence type="ECO:0000256" key="5">
    <source>
        <dbReference type="ARBA" id="ARBA00022884"/>
    </source>
</evidence>
<dbReference type="PANTHER" id="PTHR45843">
    <property type="entry name" value="PEPTIDYL-PROLYL CIS-TRANS ISOMERASE-LIKE 4"/>
    <property type="match status" value="1"/>
</dbReference>
<dbReference type="Gene3D" id="3.30.70.330">
    <property type="match status" value="1"/>
</dbReference>
<evidence type="ECO:0000256" key="1">
    <source>
        <dbReference type="ARBA" id="ARBA00000971"/>
    </source>
</evidence>
<dbReference type="GO" id="GO:0003755">
    <property type="term" value="F:peptidyl-prolyl cis-trans isomerase activity"/>
    <property type="evidence" value="ECO:0007669"/>
    <property type="project" value="UniProtKB-EC"/>
</dbReference>
<comment type="subcellular location">
    <subcellularLocation>
        <location evidence="3 10">Nucleus</location>
    </subcellularLocation>
</comment>
<dbReference type="EMBL" id="CAWUON010000137">
    <property type="protein sequence ID" value="CAK7274291.1"/>
    <property type="molecule type" value="Genomic_DNA"/>
</dbReference>
<dbReference type="InterPro" id="IPR002130">
    <property type="entry name" value="Cyclophilin-type_PPIase_dom"/>
</dbReference>
<evidence type="ECO:0000256" key="8">
    <source>
        <dbReference type="ARBA" id="ARBA00023242"/>
    </source>
</evidence>
<evidence type="ECO:0000313" key="14">
    <source>
        <dbReference type="EMBL" id="CAK7274291.1"/>
    </source>
</evidence>
<proteinExistence type="inferred from homology"/>
<dbReference type="InterPro" id="IPR012677">
    <property type="entry name" value="Nucleotide-bd_a/b_plait_sf"/>
</dbReference>
<comment type="similarity">
    <text evidence="4 10">Belongs to the cyclophilin-type PPIase family. PPIL4 subfamily.</text>
</comment>
<dbReference type="Pfam" id="PF00076">
    <property type="entry name" value="RRM_1"/>
    <property type="match status" value="1"/>
</dbReference>
<evidence type="ECO:0000256" key="9">
    <source>
        <dbReference type="PROSITE-ProRule" id="PRU00176"/>
    </source>
</evidence>
<sequence length="404" mass="45279">MSVLLETTKGDIIIDLLVDYSPKLCENFLKLCKIKYYNYAPVHSIQKSFSFQTGDPLGPLAPQSDGGSSVWGILSGDSSRNAFPAAFHPKLKHMERGTVGMATVPHPTDPEVRLAASQFIVSLGDEIEFLDDKSAIFGKVVEGFDVLEAINSAMVDENGYPLVDIRILHTVILDDPYPDPPGLVEPVASPPPSRAQLNTARLDENALNTPEEDRDGAERMRREREARAQALTLEMMGDLPFAEVKPPENVLFVCKLNPVTRDEDLELIFSRFGTILSCEVIRDRKTGDSLQYAFIEFEDKSACEAAYFKMQDVLIDDRRIHIDFSQSVSKLSNAWRDDTNAKRQKQASSGRGGWGGVRELEKWRKYRNEDKNDERIYGLIHSEAELREKVAANLRTTANDNGVR</sequence>
<evidence type="ECO:0000313" key="15">
    <source>
        <dbReference type="Proteomes" id="UP001642502"/>
    </source>
</evidence>
<evidence type="ECO:0000259" key="13">
    <source>
        <dbReference type="PROSITE" id="PS50102"/>
    </source>
</evidence>
<dbReference type="PROSITE" id="PS50102">
    <property type="entry name" value="RRM"/>
    <property type="match status" value="1"/>
</dbReference>
<accession>A0ABP0E4J0</accession>
<evidence type="ECO:0000256" key="4">
    <source>
        <dbReference type="ARBA" id="ARBA00010739"/>
    </source>
</evidence>
<dbReference type="CDD" id="cd01921">
    <property type="entry name" value="cyclophilin_RRM"/>
    <property type="match status" value="1"/>
</dbReference>
<gene>
    <name evidence="14" type="primary">cyp6</name>
    <name evidence="14" type="ORF">SEPCBS119000_006093</name>
</gene>